<proteinExistence type="predicted"/>
<accession>A0ABS5AM02</accession>
<dbReference type="Proteomes" id="UP001519363">
    <property type="component" value="Unassembled WGS sequence"/>
</dbReference>
<name>A0ABS5AM02_9PSEU</name>
<dbReference type="RefSeq" id="WP_086787975.1">
    <property type="nucleotide sequence ID" value="NZ_JAGIOO010000001.1"/>
</dbReference>
<organism evidence="1 2">
    <name type="scientific">Crossiella equi</name>
    <dbReference type="NCBI Taxonomy" id="130796"/>
    <lineage>
        <taxon>Bacteria</taxon>
        <taxon>Bacillati</taxon>
        <taxon>Actinomycetota</taxon>
        <taxon>Actinomycetes</taxon>
        <taxon>Pseudonocardiales</taxon>
        <taxon>Pseudonocardiaceae</taxon>
        <taxon>Crossiella</taxon>
    </lineage>
</organism>
<reference evidence="1 2" key="1">
    <citation type="submission" date="2021-03" db="EMBL/GenBank/DDBJ databases">
        <title>Sequencing the genomes of 1000 actinobacteria strains.</title>
        <authorList>
            <person name="Klenk H.-P."/>
        </authorList>
    </citation>
    <scope>NUCLEOTIDE SEQUENCE [LARGE SCALE GENOMIC DNA]</scope>
    <source>
        <strain evidence="1 2">DSM 44580</strain>
    </source>
</reference>
<evidence type="ECO:0000313" key="1">
    <source>
        <dbReference type="EMBL" id="MBP2477584.1"/>
    </source>
</evidence>
<sequence length="648" mass="71258">MNSTNTEELDLFGDPVEPVHELHHHLGEEAVELRVRRKDLVHCLGEDVRLLARLRNRITLTAKAVPVLRRGDALAVQGTRHQLNQAITVLCQLQSCVRTSTAELPVFAAAALAHHVMHGQAGTTATTWTEVRGLPFWIKEDTPGPFAVLLTLREAAENLVDSLGKHTPDAASRFRSDLRTLQRWVAQKPDLRAPDVLEPDPVHRGRLVQLRHQPRPCTPRLAEQIPAVTDYETLSTDQLQRLHEVLRSDGGPLAAVRTIREPHRPRTVRDAVQSVSRFGIWVRQSLLSGTPNLWVSRALGVTTKELMTKAGLEALLRHQVQGGAEQAELFPSESSGVLRIDSGWFDRQLGGVPDAIRLAAVLYTPEVAAWYQIVRGDVHDLVGYTPMRQAHYAALIGHVAGGGTLSDYAALQGRRYADVLTAWQRLSGHARRSRTAAADVTVGIAALPQQVDLGTAEAALAQVERILDLVGNPDQAPGTLRAAVSAVTTAQQAGEQDTLRRTYRLLVSRLLRLRNRVLGQVLPQDLTTWTAEEVSSFYAQYPELVSVVEDPVLARSRAITAIRGEVERLLAARPAGAPRTAIAALTELHHSLATALRRGRDPRLRAYWSLDLAPTGEHHHVWATFTEWPDIVTVVTTAKQLTGQANSA</sequence>
<dbReference type="EMBL" id="JAGIOO010000001">
    <property type="protein sequence ID" value="MBP2477584.1"/>
    <property type="molecule type" value="Genomic_DNA"/>
</dbReference>
<protein>
    <submittedName>
        <fullName evidence="1">Uncharacterized protein</fullName>
    </submittedName>
</protein>
<gene>
    <name evidence="1" type="ORF">JOF53_006456</name>
</gene>
<keyword evidence="2" id="KW-1185">Reference proteome</keyword>
<evidence type="ECO:0000313" key="2">
    <source>
        <dbReference type="Proteomes" id="UP001519363"/>
    </source>
</evidence>
<comment type="caution">
    <text evidence="1">The sequence shown here is derived from an EMBL/GenBank/DDBJ whole genome shotgun (WGS) entry which is preliminary data.</text>
</comment>